<sequence>MGDQESANSLPPFTSSSSTFQTGSTSNEISIPAPLKFLVSNIKNLIPHPLTAKNYAIWRMQILQHFQANGYSGHLNGDLPAPVDPSTQEHVRWQFMDNNILPALFSTISPSILPYIIFSTTSHAAWSILEKHLQPTNRSRVIQLKNELHHIQMKNLTMQQYLARIKSIVDNIAASRSKIDPEDIILHILNGLPSIYNSFKTSIRTSLLPIDLDTLYSLLCSEEINLQQETLKELSVSSTETALYSSPTSLRGKNQQSFIKNKNQPTSPTSPPNPAGSSAPLNNSRPICQICGKTCHIVLNCWHSCNLTYAPTATITPRALLVQPTTTATQDWILDFGASTHLTPNRQNLHSSTNYQGLDIVSIANGSSLHIHNSGQGLNSSVTRYAL</sequence>
<protein>
    <recommendedName>
        <fullName evidence="4">Retrovirus-related Pol polyprotein from transposon TNT 1-94</fullName>
    </recommendedName>
</protein>
<keyword evidence="3" id="KW-1185">Reference proteome</keyword>
<dbReference type="Proteomes" id="UP000829196">
    <property type="component" value="Unassembled WGS sequence"/>
</dbReference>
<proteinExistence type="predicted"/>
<evidence type="ECO:0000256" key="1">
    <source>
        <dbReference type="SAM" id="MobiDB-lite"/>
    </source>
</evidence>
<accession>A0A8T3AEW1</accession>
<dbReference type="AlphaFoldDB" id="A0A8T3AEW1"/>
<dbReference type="OrthoDB" id="1845088at2759"/>
<organism evidence="2 3">
    <name type="scientific">Dendrobium nobile</name>
    <name type="common">Orchid</name>
    <dbReference type="NCBI Taxonomy" id="94219"/>
    <lineage>
        <taxon>Eukaryota</taxon>
        <taxon>Viridiplantae</taxon>
        <taxon>Streptophyta</taxon>
        <taxon>Embryophyta</taxon>
        <taxon>Tracheophyta</taxon>
        <taxon>Spermatophyta</taxon>
        <taxon>Magnoliopsida</taxon>
        <taxon>Liliopsida</taxon>
        <taxon>Asparagales</taxon>
        <taxon>Orchidaceae</taxon>
        <taxon>Epidendroideae</taxon>
        <taxon>Malaxideae</taxon>
        <taxon>Dendrobiinae</taxon>
        <taxon>Dendrobium</taxon>
    </lineage>
</organism>
<dbReference type="Pfam" id="PF14223">
    <property type="entry name" value="Retrotran_gag_2"/>
    <property type="match status" value="1"/>
</dbReference>
<evidence type="ECO:0000313" key="3">
    <source>
        <dbReference type="Proteomes" id="UP000829196"/>
    </source>
</evidence>
<evidence type="ECO:0008006" key="4">
    <source>
        <dbReference type="Google" id="ProtNLM"/>
    </source>
</evidence>
<dbReference type="PANTHER" id="PTHR47481:SF31">
    <property type="entry name" value="OS01G0873500 PROTEIN"/>
    <property type="match status" value="1"/>
</dbReference>
<comment type="caution">
    <text evidence="2">The sequence shown here is derived from an EMBL/GenBank/DDBJ whole genome shotgun (WGS) entry which is preliminary data.</text>
</comment>
<feature type="compositionally biased region" description="Polar residues" evidence="1">
    <location>
        <begin position="1"/>
        <end position="13"/>
    </location>
</feature>
<dbReference type="EMBL" id="JAGYWB010000017">
    <property type="protein sequence ID" value="KAI0494689.1"/>
    <property type="molecule type" value="Genomic_DNA"/>
</dbReference>
<reference evidence="2" key="1">
    <citation type="journal article" date="2022" name="Front. Genet.">
        <title>Chromosome-Scale Assembly of the Dendrobium nobile Genome Provides Insights Into the Molecular Mechanism of the Biosynthesis of the Medicinal Active Ingredient of Dendrobium.</title>
        <authorList>
            <person name="Xu Q."/>
            <person name="Niu S.-C."/>
            <person name="Li K.-L."/>
            <person name="Zheng P.-J."/>
            <person name="Zhang X.-J."/>
            <person name="Jia Y."/>
            <person name="Liu Y."/>
            <person name="Niu Y.-X."/>
            <person name="Yu L.-H."/>
            <person name="Chen D.-F."/>
            <person name="Zhang G.-Q."/>
        </authorList>
    </citation>
    <scope>NUCLEOTIDE SEQUENCE</scope>
    <source>
        <tissue evidence="2">Leaf</tissue>
    </source>
</reference>
<feature type="region of interest" description="Disordered" evidence="1">
    <location>
        <begin position="245"/>
        <end position="280"/>
    </location>
</feature>
<evidence type="ECO:0000313" key="2">
    <source>
        <dbReference type="EMBL" id="KAI0494689.1"/>
    </source>
</evidence>
<feature type="compositionally biased region" description="Polar residues" evidence="1">
    <location>
        <begin position="245"/>
        <end position="260"/>
    </location>
</feature>
<feature type="region of interest" description="Disordered" evidence="1">
    <location>
        <begin position="1"/>
        <end position="21"/>
    </location>
</feature>
<gene>
    <name evidence="2" type="ORF">KFK09_024832</name>
</gene>
<name>A0A8T3AEW1_DENNO</name>
<dbReference type="PANTHER" id="PTHR47481">
    <property type="match status" value="1"/>
</dbReference>